<proteinExistence type="predicted"/>
<dbReference type="Proteomes" id="UP000194225">
    <property type="component" value="Unassembled WGS sequence"/>
</dbReference>
<accession>A0ABX3Y3K0</accession>
<organism evidence="1 2">
    <name type="scientific">Streptomyces platensis</name>
    <dbReference type="NCBI Taxonomy" id="58346"/>
    <lineage>
        <taxon>Bacteria</taxon>
        <taxon>Bacillati</taxon>
        <taxon>Actinomycetota</taxon>
        <taxon>Actinomycetes</taxon>
        <taxon>Kitasatosporales</taxon>
        <taxon>Streptomycetaceae</taxon>
        <taxon>Streptomyces</taxon>
    </lineage>
</organism>
<name>A0ABX3Y3K0_STRPT</name>
<gene>
    <name evidence="1" type="ORF">BG653_01210</name>
</gene>
<protein>
    <submittedName>
        <fullName evidence="1">Uncharacterized protein</fullName>
    </submittedName>
</protein>
<reference evidence="1 2" key="1">
    <citation type="submission" date="2016-09" db="EMBL/GenBank/DDBJ databases">
        <title>Streptomyces platensis DSM40041, a candidate organism with high potential of specific P450 cytochromes.</title>
        <authorList>
            <person name="Grumaz C."/>
            <person name="Vainshtein Y."/>
            <person name="Kirstahler P."/>
            <person name="Sohn K."/>
        </authorList>
    </citation>
    <scope>NUCLEOTIDE SEQUENCE [LARGE SCALE GENOMIC DNA]</scope>
    <source>
        <strain evidence="1 2">DSM 40041</strain>
    </source>
</reference>
<dbReference type="EMBL" id="MIGA01000004">
    <property type="protein sequence ID" value="OSY47492.1"/>
    <property type="molecule type" value="Genomic_DNA"/>
</dbReference>
<keyword evidence="2" id="KW-1185">Reference proteome</keyword>
<comment type="caution">
    <text evidence="1">The sequence shown here is derived from an EMBL/GenBank/DDBJ whole genome shotgun (WGS) entry which is preliminary data.</text>
</comment>
<evidence type="ECO:0000313" key="1">
    <source>
        <dbReference type="EMBL" id="OSY47492.1"/>
    </source>
</evidence>
<sequence>MEKSGLSFVRNFTGDWPEAIEGSEHGEVEYERGGWLTCVSGIAHIGGRSLAVLRLLRPFSHHSRQYFQP</sequence>
<evidence type="ECO:0000313" key="2">
    <source>
        <dbReference type="Proteomes" id="UP000194225"/>
    </source>
</evidence>